<feature type="signal peptide" evidence="1">
    <location>
        <begin position="1"/>
        <end position="19"/>
    </location>
</feature>
<evidence type="ECO:0000313" key="2">
    <source>
        <dbReference type="EMBL" id="KAK0162792.1"/>
    </source>
</evidence>
<dbReference type="Proteomes" id="UP001168972">
    <property type="component" value="Unassembled WGS sequence"/>
</dbReference>
<comment type="caution">
    <text evidence="2">The sequence shown here is derived from an EMBL/GenBank/DDBJ whole genome shotgun (WGS) entry which is preliminary data.</text>
</comment>
<evidence type="ECO:0000313" key="3">
    <source>
        <dbReference type="Proteomes" id="UP001168972"/>
    </source>
</evidence>
<keyword evidence="1" id="KW-0732">Signal</keyword>
<feature type="chain" id="PRO_5041320167" evidence="1">
    <location>
        <begin position="20"/>
        <end position="209"/>
    </location>
</feature>
<keyword evidence="3" id="KW-1185">Reference proteome</keyword>
<gene>
    <name evidence="2" type="ORF">PV327_006538</name>
</gene>
<sequence length="209" mass="23018">MKMDLRLLIILSIYIICNGAPAVDGSTSPEVRTSDAEYIKKLLEDALKEKLEEIKQENIRRELIHKHNLGKSAGSPRIMRRSTNTLTEQLYNTNQYVDEEEPSNGYSVGGNNYGTGAYGNSYGTKFHPQTFTSAQAGSVYYPQAVATAQAGYGYRPQTGQTYYVPTSGYLPGDSVHVTRKNANGGEVSVGYNIRRNNNGIGVSSYSYGY</sequence>
<proteinExistence type="predicted"/>
<reference evidence="2" key="1">
    <citation type="journal article" date="2023" name="bioRxiv">
        <title>Scaffold-level genome assemblies of two parasitoid biocontrol wasps reveal the parthenogenesis mechanism and an associated novel virus.</title>
        <authorList>
            <person name="Inwood S."/>
            <person name="Skelly J."/>
            <person name="Guhlin J."/>
            <person name="Harrop T."/>
            <person name="Goldson S."/>
            <person name="Dearden P."/>
        </authorList>
    </citation>
    <scope>NUCLEOTIDE SEQUENCE</scope>
    <source>
        <strain evidence="2">Lincoln</strain>
        <tissue evidence="2">Whole body</tissue>
    </source>
</reference>
<dbReference type="EMBL" id="JAQQBR010001833">
    <property type="protein sequence ID" value="KAK0162792.1"/>
    <property type="molecule type" value="Genomic_DNA"/>
</dbReference>
<organism evidence="2 3">
    <name type="scientific">Microctonus hyperodae</name>
    <name type="common">Parasitoid wasp</name>
    <dbReference type="NCBI Taxonomy" id="165561"/>
    <lineage>
        <taxon>Eukaryota</taxon>
        <taxon>Metazoa</taxon>
        <taxon>Ecdysozoa</taxon>
        <taxon>Arthropoda</taxon>
        <taxon>Hexapoda</taxon>
        <taxon>Insecta</taxon>
        <taxon>Pterygota</taxon>
        <taxon>Neoptera</taxon>
        <taxon>Endopterygota</taxon>
        <taxon>Hymenoptera</taxon>
        <taxon>Apocrita</taxon>
        <taxon>Ichneumonoidea</taxon>
        <taxon>Braconidae</taxon>
        <taxon>Euphorinae</taxon>
        <taxon>Microctonus</taxon>
    </lineage>
</organism>
<name>A0AA39KIJ4_MICHY</name>
<reference evidence="2" key="2">
    <citation type="submission" date="2023-03" db="EMBL/GenBank/DDBJ databases">
        <authorList>
            <person name="Inwood S.N."/>
            <person name="Skelly J.G."/>
            <person name="Guhlin J."/>
            <person name="Harrop T.W.R."/>
            <person name="Goldson S.G."/>
            <person name="Dearden P.K."/>
        </authorList>
    </citation>
    <scope>NUCLEOTIDE SEQUENCE</scope>
    <source>
        <strain evidence="2">Lincoln</strain>
        <tissue evidence="2">Whole body</tissue>
    </source>
</reference>
<accession>A0AA39KIJ4</accession>
<evidence type="ECO:0000256" key="1">
    <source>
        <dbReference type="SAM" id="SignalP"/>
    </source>
</evidence>
<dbReference type="AlphaFoldDB" id="A0AA39KIJ4"/>
<protein>
    <submittedName>
        <fullName evidence="2">Uncharacterized protein</fullName>
    </submittedName>
</protein>